<sequence length="113" mass="13239">MKPKENKEFKRKLEEACKAFTTYGVTHEDPKLDNAIDIGDRVIIIDLEQCIIEDTNWKGSMNKARVGYLMDSLQLKRQCEDEAKQREKKILQENAERIRLRNLASSNRRMAIN</sequence>
<reference evidence="1" key="1">
    <citation type="submission" date="2020-10" db="EMBL/GenBank/DDBJ databases">
        <authorList>
            <person name="Kusch S."/>
        </authorList>
    </citation>
    <scope>NUCLEOTIDE SEQUENCE</scope>
    <source>
        <strain evidence="1">SwB9</strain>
    </source>
</reference>
<dbReference type="Proteomes" id="UP000624404">
    <property type="component" value="Unassembled WGS sequence"/>
</dbReference>
<comment type="caution">
    <text evidence="1">The sequence shown here is derived from an EMBL/GenBank/DDBJ whole genome shotgun (WGS) entry which is preliminary data.</text>
</comment>
<organism evidence="1 2">
    <name type="scientific">Sclerotinia trifoliorum</name>
    <dbReference type="NCBI Taxonomy" id="28548"/>
    <lineage>
        <taxon>Eukaryota</taxon>
        <taxon>Fungi</taxon>
        <taxon>Dikarya</taxon>
        <taxon>Ascomycota</taxon>
        <taxon>Pezizomycotina</taxon>
        <taxon>Leotiomycetes</taxon>
        <taxon>Helotiales</taxon>
        <taxon>Sclerotiniaceae</taxon>
        <taxon>Sclerotinia</taxon>
    </lineage>
</organism>
<protein>
    <submittedName>
        <fullName evidence="1">8487c1ce-72cc-4f57-a869-747ead95b90d-CDS</fullName>
    </submittedName>
</protein>
<name>A0A8H2ZNV0_9HELO</name>
<proteinExistence type="predicted"/>
<dbReference type="EMBL" id="CAJHIA010000011">
    <property type="protein sequence ID" value="CAD6443725.1"/>
    <property type="molecule type" value="Genomic_DNA"/>
</dbReference>
<dbReference type="AlphaFoldDB" id="A0A8H2ZNV0"/>
<dbReference type="OrthoDB" id="3559253at2759"/>
<evidence type="ECO:0000313" key="1">
    <source>
        <dbReference type="EMBL" id="CAD6443725.1"/>
    </source>
</evidence>
<gene>
    <name evidence="1" type="ORF">SCLTRI_LOCUS3517</name>
</gene>
<accession>A0A8H2ZNV0</accession>
<keyword evidence="2" id="KW-1185">Reference proteome</keyword>
<evidence type="ECO:0000313" key="2">
    <source>
        <dbReference type="Proteomes" id="UP000624404"/>
    </source>
</evidence>